<sequence length="1143" mass="131849">YISFAEAPKFYRISLSEHLSGEKFNRLLIYNDETTIANFIENLARRTNTNLRYDYAYIVSGINQLLPAMTTGTRAKCCADFMSEYDNEIKSEPYPEFILDFDGNKVNANQQIFLSPETADNHFPQPPKYAQLVYLHKELSNALRKTFGISTLRDLSAKLNKLNVHEYNLTEIIKSVISKFKNSEHQESNNIKECCADMIVWLWKLSETYVLANINLELRIPIIARDGKIRNADMLYLGMEYGNDITENLFPNRNDWFVAAIDTFNISVDNTGSFVNFLYKLGVARFPRITDHAEIYITLEYKERLISDIVYPLKVENNYYQNADELNDRAFINNIAHVPVIEKYEEILKTDTQHIINWLMSDDSAKRLVSSKYEYPQSKVYLTEGYQRNGRLIPHNQVSCFMRFVFATRQWIEIDGEKYSPFQCLFYSKIGKKLLPHAIMLDLDKYVTKQNKRNHEINAIKEILVKIGASEDFSDLLITTLYGILLKLPDVDETGEISKALYQSILGDHGNLNMHKEKEEVREFFRIGKVFCKSNKTFVPLKNVYYLTEKTVSNEILKSFNLIAIPSRQNQKKIKEYFGVEPLKLKGSIVGQPVFHDSDGDFALDFTGFKLYAFCYRVSKAKQVEISAVKSLKVRLCNKIKADYGNGVVELDNYAFIRNDKEVYLKASSGKNMTQLKTDLGFCAAVAEIFTSTVDIQESELFICLRSLCGQHDSQRQKQILQDFDDLNVLTNAKEKLELTQTQHEMFLRACEEIGGTDKQDELREIIDTLKFDDINCVANGEKLLRILRTLNVDVQGFNDRSEFEIDMRKYYVSEMLRLSKDNETCYKNSLFASFKSKSLEEQEGFEEAYDAYRSSEYLADNTVHFDVQQHFFEKWEVLKTNEDANESWKKNRDIFIADKSAEIFDDLLSHPRNNSLLYFGAFEELNRRYDRQVEKAKNRKQGEQSNKAPVPTPNVPIQTVEVKVPTSAKTSTSTAPQRSHGNMSKTVRQASERDKSLQGSAAEKLVFESLRKDEKYQNVKWVSENAKKDGINPDGIDGLGYDLMYTDKSGMMVFVEVKSTVGNALSFMITENELSFAEDHHSQYEIWLVTNVEDNDNCKINRIPNLFSYQEGETRSGNGKFHLTADNYTICCEEQNTCPINQ</sequence>
<evidence type="ECO:0000259" key="2">
    <source>
        <dbReference type="Pfam" id="PF13020"/>
    </source>
</evidence>
<comment type="caution">
    <text evidence="3">The sequence shown here is derived from an EMBL/GenBank/DDBJ whole genome shotgun (WGS) entry which is preliminary data.</text>
</comment>
<dbReference type="Pfam" id="PF13020">
    <property type="entry name" value="NOV_C"/>
    <property type="match status" value="1"/>
</dbReference>
<gene>
    <name evidence="3" type="ORF">EZS27_025343</name>
</gene>
<dbReference type="AlphaFoldDB" id="A0A5J4QWG2"/>
<feature type="domain" description="Protein NO VEIN C-terminal" evidence="2">
    <location>
        <begin position="1003"/>
        <end position="1097"/>
    </location>
</feature>
<name>A0A5J4QWG2_9ZZZZ</name>
<feature type="region of interest" description="Disordered" evidence="1">
    <location>
        <begin position="934"/>
        <end position="1000"/>
    </location>
</feature>
<feature type="compositionally biased region" description="Polar residues" evidence="1">
    <location>
        <begin position="978"/>
        <end position="990"/>
    </location>
</feature>
<evidence type="ECO:0000313" key="3">
    <source>
        <dbReference type="EMBL" id="KAA6325444.1"/>
    </source>
</evidence>
<dbReference type="EMBL" id="SNRY01002360">
    <property type="protein sequence ID" value="KAA6325444.1"/>
    <property type="molecule type" value="Genomic_DNA"/>
</dbReference>
<feature type="non-terminal residue" evidence="3">
    <location>
        <position position="1"/>
    </location>
</feature>
<reference evidence="3" key="1">
    <citation type="submission" date="2019-03" db="EMBL/GenBank/DDBJ databases">
        <title>Single cell metagenomics reveals metabolic interactions within the superorganism composed of flagellate Streblomastix strix and complex community of Bacteroidetes bacteria on its surface.</title>
        <authorList>
            <person name="Treitli S.C."/>
            <person name="Kolisko M."/>
            <person name="Husnik F."/>
            <person name="Keeling P."/>
            <person name="Hampl V."/>
        </authorList>
    </citation>
    <scope>NUCLEOTIDE SEQUENCE</scope>
    <source>
        <strain evidence="3">STM</strain>
    </source>
</reference>
<accession>A0A5J4QWG2</accession>
<feature type="compositionally biased region" description="Basic and acidic residues" evidence="1">
    <location>
        <begin position="934"/>
        <end position="943"/>
    </location>
</feature>
<dbReference type="InterPro" id="IPR024975">
    <property type="entry name" value="NOV_C"/>
</dbReference>
<organism evidence="3">
    <name type="scientific">termite gut metagenome</name>
    <dbReference type="NCBI Taxonomy" id="433724"/>
    <lineage>
        <taxon>unclassified sequences</taxon>
        <taxon>metagenomes</taxon>
        <taxon>organismal metagenomes</taxon>
    </lineage>
</organism>
<protein>
    <recommendedName>
        <fullName evidence="2">Protein NO VEIN C-terminal domain-containing protein</fullName>
    </recommendedName>
</protein>
<evidence type="ECO:0000256" key="1">
    <source>
        <dbReference type="SAM" id="MobiDB-lite"/>
    </source>
</evidence>
<feature type="compositionally biased region" description="Low complexity" evidence="1">
    <location>
        <begin position="963"/>
        <end position="977"/>
    </location>
</feature>
<proteinExistence type="predicted"/>